<dbReference type="InterPro" id="IPR034122">
    <property type="entry name" value="Retropepsin-like_bacterial"/>
</dbReference>
<evidence type="ECO:0000256" key="1">
    <source>
        <dbReference type="SAM" id="Phobius"/>
    </source>
</evidence>
<dbReference type="KEGG" id="psym:J1N51_12360"/>
<dbReference type="InterPro" id="IPR001969">
    <property type="entry name" value="Aspartic_peptidase_AS"/>
</dbReference>
<dbReference type="EMBL" id="CP072110">
    <property type="protein sequence ID" value="QTH63508.1"/>
    <property type="molecule type" value="Genomic_DNA"/>
</dbReference>
<dbReference type="InterPro" id="IPR011969">
    <property type="entry name" value="Clan_AA_Asp_peptidase_C"/>
</dbReference>
<accession>A0A975HHW4</accession>
<name>A0A975HHW4_9GAMM</name>
<sequence>MSSDNVKIGKRFAYIFWILLMMIMFAFFSNQLELQDNPNQRPESFVDGSETVLILKQNRKGHYVTNGYINGQEVVFLLDTGATDVAIPRQVADRLLLNQGAPVRVSTANGVATAYRTSINELEIGKLSLQNVRATIVPGMPGEQVLLGMSALRQVSFSQTGNELTIRFNRFDY</sequence>
<dbReference type="Gene3D" id="2.40.70.10">
    <property type="entry name" value="Acid Proteases"/>
    <property type="match status" value="1"/>
</dbReference>
<protein>
    <submittedName>
        <fullName evidence="2">TIGR02281 family clan AA aspartic protease</fullName>
        <ecNumber evidence="2">3.4.23.-</ecNumber>
    </submittedName>
</protein>
<evidence type="ECO:0000313" key="3">
    <source>
        <dbReference type="Proteomes" id="UP000682739"/>
    </source>
</evidence>
<organism evidence="2 3">
    <name type="scientific">Psychrosphaera ytuae</name>
    <dbReference type="NCBI Taxonomy" id="2820710"/>
    <lineage>
        <taxon>Bacteria</taxon>
        <taxon>Pseudomonadati</taxon>
        <taxon>Pseudomonadota</taxon>
        <taxon>Gammaproteobacteria</taxon>
        <taxon>Alteromonadales</taxon>
        <taxon>Pseudoalteromonadaceae</taxon>
        <taxon>Psychrosphaera</taxon>
    </lineage>
</organism>
<dbReference type="RefSeq" id="WP_208831564.1">
    <property type="nucleotide sequence ID" value="NZ_CP072110.1"/>
</dbReference>
<feature type="transmembrane region" description="Helical" evidence="1">
    <location>
        <begin position="12"/>
        <end position="29"/>
    </location>
</feature>
<dbReference type="Pfam" id="PF13975">
    <property type="entry name" value="gag-asp_proteas"/>
    <property type="match status" value="1"/>
</dbReference>
<dbReference type="SUPFAM" id="SSF50630">
    <property type="entry name" value="Acid proteases"/>
    <property type="match status" value="1"/>
</dbReference>
<keyword evidence="3" id="KW-1185">Reference proteome</keyword>
<dbReference type="EC" id="3.4.23.-" evidence="2"/>
<dbReference type="NCBIfam" id="TIGR02281">
    <property type="entry name" value="clan_AA_DTGA"/>
    <property type="match status" value="1"/>
</dbReference>
<dbReference type="InterPro" id="IPR021109">
    <property type="entry name" value="Peptidase_aspartic_dom_sf"/>
</dbReference>
<gene>
    <name evidence="2" type="ORF">J1N51_12360</name>
</gene>
<dbReference type="CDD" id="cd05483">
    <property type="entry name" value="retropepsin_like_bacteria"/>
    <property type="match status" value="1"/>
</dbReference>
<proteinExistence type="predicted"/>
<keyword evidence="1" id="KW-0812">Transmembrane</keyword>
<dbReference type="GO" id="GO:0006508">
    <property type="term" value="P:proteolysis"/>
    <property type="evidence" value="ECO:0007669"/>
    <property type="project" value="UniProtKB-KW"/>
</dbReference>
<dbReference type="AlphaFoldDB" id="A0A975HHW4"/>
<keyword evidence="2" id="KW-0378">Hydrolase</keyword>
<keyword evidence="1" id="KW-1133">Transmembrane helix</keyword>
<dbReference type="GO" id="GO:0004190">
    <property type="term" value="F:aspartic-type endopeptidase activity"/>
    <property type="evidence" value="ECO:0007669"/>
    <property type="project" value="InterPro"/>
</dbReference>
<reference evidence="2" key="1">
    <citation type="submission" date="2021-03" db="EMBL/GenBank/DDBJ databases">
        <title>Description of Psychrosphaera ytuae sp. nov. isolated from deep sea sediment of South China Sea.</title>
        <authorList>
            <person name="Zhang J."/>
            <person name="Xu X.-D."/>
        </authorList>
    </citation>
    <scope>NUCLEOTIDE SEQUENCE</scope>
    <source>
        <strain evidence="2">MTZ26</strain>
    </source>
</reference>
<dbReference type="Proteomes" id="UP000682739">
    <property type="component" value="Chromosome"/>
</dbReference>
<keyword evidence="1" id="KW-0472">Membrane</keyword>
<evidence type="ECO:0000313" key="2">
    <source>
        <dbReference type="EMBL" id="QTH63508.1"/>
    </source>
</evidence>
<dbReference type="PROSITE" id="PS00141">
    <property type="entry name" value="ASP_PROTEASE"/>
    <property type="match status" value="1"/>
</dbReference>
<keyword evidence="2" id="KW-0645">Protease</keyword>